<gene>
    <name evidence="1" type="ORF">SDC9_198562</name>
</gene>
<accession>A0A645IJ95</accession>
<reference evidence="1" key="1">
    <citation type="submission" date="2019-08" db="EMBL/GenBank/DDBJ databases">
        <authorList>
            <person name="Kucharzyk K."/>
            <person name="Murdoch R.W."/>
            <person name="Higgins S."/>
            <person name="Loffler F."/>
        </authorList>
    </citation>
    <scope>NUCLEOTIDE SEQUENCE</scope>
</reference>
<protein>
    <submittedName>
        <fullName evidence="1">Uncharacterized protein</fullName>
    </submittedName>
</protein>
<dbReference type="EMBL" id="VSSQ01115527">
    <property type="protein sequence ID" value="MPN50922.1"/>
    <property type="molecule type" value="Genomic_DNA"/>
</dbReference>
<name>A0A645IJ95_9ZZZZ</name>
<organism evidence="1">
    <name type="scientific">bioreactor metagenome</name>
    <dbReference type="NCBI Taxonomy" id="1076179"/>
    <lineage>
        <taxon>unclassified sequences</taxon>
        <taxon>metagenomes</taxon>
        <taxon>ecological metagenomes</taxon>
    </lineage>
</organism>
<dbReference type="AlphaFoldDB" id="A0A645IJ95"/>
<proteinExistence type="predicted"/>
<sequence length="68" mass="6864">MPGKKRAHGFDLVEGDPLHFDGQAGGHGHLAAAEPLGGLRDGVSLLRGDLAVAGDDAAVKTVRGPLVV</sequence>
<evidence type="ECO:0000313" key="1">
    <source>
        <dbReference type="EMBL" id="MPN50922.1"/>
    </source>
</evidence>
<comment type="caution">
    <text evidence="1">The sequence shown here is derived from an EMBL/GenBank/DDBJ whole genome shotgun (WGS) entry which is preliminary data.</text>
</comment>